<dbReference type="InterPro" id="IPR036709">
    <property type="entry name" value="Autotransporte_beta_dom_sf"/>
</dbReference>
<name>A0A7W6NPI2_9CAUL</name>
<evidence type="ECO:0000259" key="2">
    <source>
        <dbReference type="PROSITE" id="PS51208"/>
    </source>
</evidence>
<feature type="chain" id="PRO_5031138996" description="Autotransporter domain-containing protein" evidence="1">
    <location>
        <begin position="23"/>
        <end position="1061"/>
    </location>
</feature>
<feature type="domain" description="Autotransporter" evidence="2">
    <location>
        <begin position="783"/>
        <end position="1061"/>
    </location>
</feature>
<reference evidence="3 4" key="1">
    <citation type="submission" date="2020-08" db="EMBL/GenBank/DDBJ databases">
        <title>Genomic Encyclopedia of Type Strains, Phase IV (KMG-IV): sequencing the most valuable type-strain genomes for metagenomic binning, comparative biology and taxonomic classification.</title>
        <authorList>
            <person name="Goeker M."/>
        </authorList>
    </citation>
    <scope>NUCLEOTIDE SEQUENCE [LARGE SCALE GENOMIC DNA]</scope>
    <source>
        <strain evidence="3 4">DSM 23960</strain>
    </source>
</reference>
<dbReference type="SMART" id="SM00869">
    <property type="entry name" value="Autotransporter"/>
    <property type="match status" value="1"/>
</dbReference>
<comment type="caution">
    <text evidence="3">The sequence shown here is derived from an EMBL/GenBank/DDBJ whole genome shotgun (WGS) entry which is preliminary data.</text>
</comment>
<dbReference type="Gene3D" id="2.40.128.130">
    <property type="entry name" value="Autotransporter beta-domain"/>
    <property type="match status" value="1"/>
</dbReference>
<dbReference type="InterPro" id="IPR005546">
    <property type="entry name" value="Autotransporte_beta"/>
</dbReference>
<dbReference type="SUPFAM" id="SSF103515">
    <property type="entry name" value="Autotransporter"/>
    <property type="match status" value="1"/>
</dbReference>
<dbReference type="PROSITE" id="PS51208">
    <property type="entry name" value="AUTOTRANSPORTER"/>
    <property type="match status" value="1"/>
</dbReference>
<dbReference type="Pfam" id="PF03797">
    <property type="entry name" value="Autotransporter"/>
    <property type="match status" value="1"/>
</dbReference>
<sequence>MRILLATAVAIAPLLAASGAMAEVVISTTRTTPITTSNATGSGADSIRLATNGAINVSSGAAVTVDSSHNFTMDGGTVTMASAADGSTAVLVNPGVTTTLNIGSAIVVSDTIGDYTDTDNDGDVDGDWATGSGRYGVRYAPGGTVTGDLLIGQGGSITVDGNASYGISLESNLTGRLLNRGNIRVFGDDTVGIRTTGAISGDFMNVGGVLARGEDATAISVGGDVAGRLSLQGDINVTGYRYTTRGSQAFIDKLDPNDLLQAGPAVIVAADVGGGIVIDRPPADAVATNPDEDNDGVPDAAENIGAVTIFGEAPAIQIGSESRGITIGVVGTGDNAFGFINRGAINGNGVYDGIDANGVVVGNTGQTVQLNGGFRNESTITTLSAEGQSTAVRLGDGASTPLISNTGTITAGVTGDVATATATAIRIDDDAVVPALNNNGSIVAVASGGVSSVTAVLDLSGTLTSITNTKSIQASVTPNLSTGALTGTATAIDVRNNTSGVTVLQNGITGTPSATNPDSDGDGVPNDNEPVMVGNVLLGSGADLFDIRNGTVTGDISFGGGADTLSISGGAVVTGALSDSGGDLAINIANGTLDARQTAAMNVTSMNIGGDGTLIVSVDPETTTNTGFIVSGTATLADGASLGMRFNSLLQDPTERFTLIDAGTLNLGNVDLSSVAENSPFLYVVQAGADVPNGLVYADVRRRTAEEAGMIPVEASMYDSFYTALGIDGAENIRDAFLAQTGRDDFINLYEQLLPDHSGGPLVSLASGVDAVTRALTGRNAAAAPGETSAWVQEINFYADKERTDTYGFRSEGFGVAGGVERGTGLGALGFSVAFTSSDLEDPEAEAEEVLSASLLELGLYWRAQGQYWTTWARAAAGYASFESERRLVGAGLNLTTTSDWNGLTLAAAAGASYEREFGRFSVRPEIYAEYFSLSEDGHSEEGGGDGFDLEIDDRDGHLFSATAAINVSMAMGETSWLRPELRLGWRQNLSVDPGETIARFRNSTGPDFILSPDTIEGGGPIVGFRLNVGNELGMLSVSADAEMLDNYVRYMLFLRASFRF</sequence>
<evidence type="ECO:0000313" key="4">
    <source>
        <dbReference type="Proteomes" id="UP000529946"/>
    </source>
</evidence>
<keyword evidence="1" id="KW-0732">Signal</keyword>
<dbReference type="EMBL" id="JACIDM010000002">
    <property type="protein sequence ID" value="MBB4083445.1"/>
    <property type="molecule type" value="Genomic_DNA"/>
</dbReference>
<dbReference type="RefSeq" id="WP_183204537.1">
    <property type="nucleotide sequence ID" value="NZ_BAAAER010000009.1"/>
</dbReference>
<evidence type="ECO:0000313" key="3">
    <source>
        <dbReference type="EMBL" id="MBB4083445.1"/>
    </source>
</evidence>
<feature type="signal peptide" evidence="1">
    <location>
        <begin position="1"/>
        <end position="22"/>
    </location>
</feature>
<organism evidence="3 4">
    <name type="scientific">Brevundimonas lenta</name>
    <dbReference type="NCBI Taxonomy" id="424796"/>
    <lineage>
        <taxon>Bacteria</taxon>
        <taxon>Pseudomonadati</taxon>
        <taxon>Pseudomonadota</taxon>
        <taxon>Alphaproteobacteria</taxon>
        <taxon>Caulobacterales</taxon>
        <taxon>Caulobacteraceae</taxon>
        <taxon>Brevundimonas</taxon>
    </lineage>
</organism>
<dbReference type="Proteomes" id="UP000529946">
    <property type="component" value="Unassembled WGS sequence"/>
</dbReference>
<gene>
    <name evidence="3" type="ORF">GGR12_002311</name>
</gene>
<protein>
    <recommendedName>
        <fullName evidence="2">Autotransporter domain-containing protein</fullName>
    </recommendedName>
</protein>
<dbReference type="AlphaFoldDB" id="A0A7W6NPI2"/>
<keyword evidence="4" id="KW-1185">Reference proteome</keyword>
<evidence type="ECO:0000256" key="1">
    <source>
        <dbReference type="SAM" id="SignalP"/>
    </source>
</evidence>
<accession>A0A7W6NPI2</accession>
<proteinExistence type="predicted"/>